<feature type="domain" description="Aspartyl/asparaginy/proline hydroxylase" evidence="2">
    <location>
        <begin position="65"/>
        <end position="166"/>
    </location>
</feature>
<reference evidence="3" key="2">
    <citation type="submission" date="2022-11" db="EMBL/GenBank/DDBJ databases">
        <title>Prophages regulate Shewanella fidelis motility and biofilm formation: implications for gut colonization dynamics in Ciona robusta.</title>
        <authorList>
            <person name="Natarajan O."/>
            <person name="Gibboney S.L."/>
            <person name="Young M.N."/>
            <person name="Lim S.J."/>
            <person name="Pluta N."/>
            <person name="Atkinson C.G.F."/>
            <person name="Leigh B.A."/>
            <person name="Liberti A."/>
            <person name="Kees E."/>
            <person name="Breitbart M."/>
            <person name="Gralnick J."/>
            <person name="Dishaw L.J."/>
        </authorList>
    </citation>
    <scope>NUCLEOTIDE SEQUENCE</scope>
    <source>
        <strain evidence="3">3313</strain>
    </source>
</reference>
<sequence length="364" mass="41787">MKLQQEFYKLPLTFDVERLKQEVEQFTDKDWTAHHENFKGNSAIPLIAVNGEFNNEFKGEMLPTPALDKCDYIKQVIASFGEVIGRSRLMRLAPGAEVPLHSDINYHWYKRVRIHIPITTEPSVEFHCGDKSVHMAAGECWIFDSWKYHRVVNASENYRVHLVIDIAGSSRFWELINEHSAISQNNYTHNNNVKFIPYSPKNLSDFITEKNNFPIIMQPAEIELLSKDLLAEVDLYKNNSAEEVALFRKLLTNFYLDWRELWAQFGYEKLGWPKYHKLREQLMQHIASLNDSVKVDDTTSATTILIHLILGPSMSTELIKTRNQSAPSATASATTKPPSAHLSRNSDCHCGSGKKFKHCHGQLN</sequence>
<dbReference type="EMBL" id="JAPMLE010000001">
    <property type="protein sequence ID" value="MDR8524187.1"/>
    <property type="molecule type" value="Genomic_DNA"/>
</dbReference>
<dbReference type="Pfam" id="PF02810">
    <property type="entry name" value="SEC-C"/>
    <property type="match status" value="1"/>
</dbReference>
<dbReference type="Proteomes" id="UP001271263">
    <property type="component" value="Unassembled WGS sequence"/>
</dbReference>
<dbReference type="InterPro" id="IPR027443">
    <property type="entry name" value="IPNS-like_sf"/>
</dbReference>
<dbReference type="InterPro" id="IPR004027">
    <property type="entry name" value="SEC_C_motif"/>
</dbReference>
<dbReference type="InterPro" id="IPR007803">
    <property type="entry name" value="Asp/Arg/Pro-Hydrxlase"/>
</dbReference>
<dbReference type="Gene3D" id="3.10.450.50">
    <property type="match status" value="1"/>
</dbReference>
<evidence type="ECO:0000313" key="4">
    <source>
        <dbReference type="EMBL" id="MDW4823378.1"/>
    </source>
</evidence>
<comment type="caution">
    <text evidence="3">The sequence shown here is derived from an EMBL/GenBank/DDBJ whole genome shotgun (WGS) entry which is preliminary data.</text>
</comment>
<dbReference type="RefSeq" id="WP_310654890.1">
    <property type="nucleotide sequence ID" value="NZ_JAPMLA010000001.1"/>
</dbReference>
<dbReference type="Gene3D" id="2.60.120.330">
    <property type="entry name" value="B-lactam Antibiotic, Isopenicillin N Synthase, Chain"/>
    <property type="match status" value="1"/>
</dbReference>
<dbReference type="AlphaFoldDB" id="A0AAW8NN95"/>
<organism evidence="3 5">
    <name type="scientific">Shewanella fidelis</name>
    <dbReference type="NCBI Taxonomy" id="173509"/>
    <lineage>
        <taxon>Bacteria</taxon>
        <taxon>Pseudomonadati</taxon>
        <taxon>Pseudomonadota</taxon>
        <taxon>Gammaproteobacteria</taxon>
        <taxon>Alteromonadales</taxon>
        <taxon>Shewanellaceae</taxon>
        <taxon>Shewanella</taxon>
    </lineage>
</organism>
<protein>
    <submittedName>
        <fullName evidence="3">Aspartyl/asparaginyl beta-hydroxylase domain-containing protein</fullName>
    </submittedName>
</protein>
<dbReference type="Pfam" id="PF05118">
    <property type="entry name" value="Asp_Arg_Hydrox"/>
    <property type="match status" value="1"/>
</dbReference>
<evidence type="ECO:0000313" key="5">
    <source>
        <dbReference type="Proteomes" id="UP001259340"/>
    </source>
</evidence>
<reference evidence="4 6" key="1">
    <citation type="journal article" date="2022" name="bioRxiv">
        <title>Prophages regulate Shewanella fidelis 3313 motility and biofilm formation: implications for gut colonization dynamics in Ciona robusta.</title>
        <authorList>
            <person name="Natarajan O."/>
            <person name="Gibboney S.L."/>
            <person name="Young M.N."/>
            <person name="Lim S.J."/>
            <person name="Pluta N."/>
            <person name="Atkinson C.G."/>
            <person name="Leigh B.A."/>
            <person name="Liberti A."/>
            <person name="Kees E.D."/>
            <person name="Breitbart M."/>
            <person name="Gralnick J.A."/>
            <person name="Dishaw L.J."/>
        </authorList>
    </citation>
    <scope>NUCLEOTIDE SEQUENCE [LARGE SCALE GENOMIC DNA]</scope>
    <source>
        <strain evidence="4 6">JG4066</strain>
    </source>
</reference>
<feature type="compositionally biased region" description="Low complexity" evidence="1">
    <location>
        <begin position="325"/>
        <end position="340"/>
    </location>
</feature>
<dbReference type="Proteomes" id="UP001259340">
    <property type="component" value="Unassembled WGS sequence"/>
</dbReference>
<proteinExistence type="predicted"/>
<feature type="region of interest" description="Disordered" evidence="1">
    <location>
        <begin position="320"/>
        <end position="346"/>
    </location>
</feature>
<evidence type="ECO:0000259" key="2">
    <source>
        <dbReference type="Pfam" id="PF05118"/>
    </source>
</evidence>
<dbReference type="SUPFAM" id="SSF103642">
    <property type="entry name" value="Sec-C motif"/>
    <property type="match status" value="1"/>
</dbReference>
<name>A0AAW8NN95_9GAMM</name>
<accession>A0AAW8NN95</accession>
<evidence type="ECO:0000313" key="3">
    <source>
        <dbReference type="EMBL" id="MDR8524187.1"/>
    </source>
</evidence>
<keyword evidence="6" id="KW-1185">Reference proteome</keyword>
<dbReference type="SUPFAM" id="SSF51197">
    <property type="entry name" value="Clavaminate synthase-like"/>
    <property type="match status" value="1"/>
</dbReference>
<evidence type="ECO:0000256" key="1">
    <source>
        <dbReference type="SAM" id="MobiDB-lite"/>
    </source>
</evidence>
<gene>
    <name evidence="3" type="ORF">OS133_11000</name>
    <name evidence="4" type="ORF">OS134_04715</name>
</gene>
<evidence type="ECO:0000313" key="6">
    <source>
        <dbReference type="Proteomes" id="UP001271263"/>
    </source>
</evidence>
<dbReference type="EMBL" id="JAPMLD010000002">
    <property type="protein sequence ID" value="MDW4823378.1"/>
    <property type="molecule type" value="Genomic_DNA"/>
</dbReference>